<dbReference type="Gene3D" id="3.10.490.10">
    <property type="entry name" value="Gamma-glutamyl cyclotransferase-like"/>
    <property type="match status" value="1"/>
</dbReference>
<proteinExistence type="predicted"/>
<dbReference type="Proteomes" id="UP001162162">
    <property type="component" value="Unassembled WGS sequence"/>
</dbReference>
<feature type="binding site" evidence="4">
    <location>
        <begin position="10"/>
        <end position="15"/>
    </location>
    <ligand>
        <name>substrate</name>
    </ligand>
</feature>
<dbReference type="InterPro" id="IPR013024">
    <property type="entry name" value="GGCT-like"/>
</dbReference>
<dbReference type="GO" id="GO:0003839">
    <property type="term" value="F:gamma-glutamylcyclotransferase activity"/>
    <property type="evidence" value="ECO:0007669"/>
    <property type="project" value="UniProtKB-EC"/>
</dbReference>
<evidence type="ECO:0000313" key="5">
    <source>
        <dbReference type="EMBL" id="KAJ8942163.1"/>
    </source>
</evidence>
<dbReference type="PANTHER" id="PTHR12935">
    <property type="entry name" value="GAMMA-GLUTAMYLCYCLOTRANSFERASE"/>
    <property type="match status" value="1"/>
</dbReference>
<feature type="binding site" evidence="4">
    <location>
        <position position="137"/>
    </location>
    <ligand>
        <name>substrate</name>
    </ligand>
</feature>
<evidence type="ECO:0000256" key="4">
    <source>
        <dbReference type="PIRSR" id="PIRSR617939-2"/>
    </source>
</evidence>
<dbReference type="SUPFAM" id="SSF110857">
    <property type="entry name" value="Gamma-glutamyl cyclotransferase-like"/>
    <property type="match status" value="1"/>
</dbReference>
<sequence>MMKMSGKFLYFAYGSNLLSQRIHINNPSAIRAGIAKLNDYQLNFVTYSKRWKGASATIVPNKGSHVWGALWEISMADMEHLDDQEGVRHNIYIPLMVDVENPIGEWLNCRVYMQTAKVQAVSKIEDLAEDHQPSAIYLNTMLKGAIESGLPQDYLEFLKRIPHNGYEGEVDIGADLNLKF</sequence>
<comment type="caution">
    <text evidence="5">The sequence shown here is derived from an EMBL/GenBank/DDBJ whole genome shotgun (WGS) entry which is preliminary data.</text>
</comment>
<organism evidence="5 6">
    <name type="scientific">Aromia moschata</name>
    <dbReference type="NCBI Taxonomy" id="1265417"/>
    <lineage>
        <taxon>Eukaryota</taxon>
        <taxon>Metazoa</taxon>
        <taxon>Ecdysozoa</taxon>
        <taxon>Arthropoda</taxon>
        <taxon>Hexapoda</taxon>
        <taxon>Insecta</taxon>
        <taxon>Pterygota</taxon>
        <taxon>Neoptera</taxon>
        <taxon>Endopterygota</taxon>
        <taxon>Coleoptera</taxon>
        <taxon>Polyphaga</taxon>
        <taxon>Cucujiformia</taxon>
        <taxon>Chrysomeloidea</taxon>
        <taxon>Cerambycidae</taxon>
        <taxon>Cerambycinae</taxon>
        <taxon>Callichromatini</taxon>
        <taxon>Aromia</taxon>
    </lineage>
</organism>
<dbReference type="Pfam" id="PF13772">
    <property type="entry name" value="AIG2_2"/>
    <property type="match status" value="1"/>
</dbReference>
<keyword evidence="2" id="KW-0456">Lyase</keyword>
<evidence type="ECO:0000256" key="1">
    <source>
        <dbReference type="ARBA" id="ARBA00012346"/>
    </source>
</evidence>
<evidence type="ECO:0000256" key="2">
    <source>
        <dbReference type="ARBA" id="ARBA00023239"/>
    </source>
</evidence>
<evidence type="ECO:0000256" key="3">
    <source>
        <dbReference type="PIRSR" id="PIRSR617939-1"/>
    </source>
</evidence>
<protein>
    <recommendedName>
        <fullName evidence="1">gamma-glutamylcyclotransferase</fullName>
        <ecNumber evidence="1">4.3.2.9</ecNumber>
    </recommendedName>
</protein>
<dbReference type="AlphaFoldDB" id="A0AAV8XWM3"/>
<dbReference type="CDD" id="cd06661">
    <property type="entry name" value="GGCT_like"/>
    <property type="match status" value="1"/>
</dbReference>
<reference evidence="5" key="1">
    <citation type="journal article" date="2023" name="Insect Mol. Biol.">
        <title>Genome sequencing provides insights into the evolution of gene families encoding plant cell wall-degrading enzymes in longhorned beetles.</title>
        <authorList>
            <person name="Shin N.R."/>
            <person name="Okamura Y."/>
            <person name="Kirsch R."/>
            <person name="Pauchet Y."/>
        </authorList>
    </citation>
    <scope>NUCLEOTIDE SEQUENCE</scope>
    <source>
        <strain evidence="5">AMC_N1</strain>
    </source>
</reference>
<dbReference type="EMBL" id="JAPWTK010000340">
    <property type="protein sequence ID" value="KAJ8942163.1"/>
    <property type="molecule type" value="Genomic_DNA"/>
</dbReference>
<feature type="active site" description="Proton acceptor" evidence="3">
    <location>
        <position position="85"/>
    </location>
</feature>
<keyword evidence="6" id="KW-1185">Reference proteome</keyword>
<evidence type="ECO:0000313" key="6">
    <source>
        <dbReference type="Proteomes" id="UP001162162"/>
    </source>
</evidence>
<gene>
    <name evidence="5" type="ORF">NQ318_002553</name>
</gene>
<name>A0AAV8XWM3_9CUCU</name>
<accession>A0AAV8XWM3</accession>
<dbReference type="PANTHER" id="PTHR12935:SF0">
    <property type="entry name" value="GAMMA-GLUTAMYLCYCLOTRANSFERASE"/>
    <property type="match status" value="1"/>
</dbReference>
<dbReference type="EC" id="4.3.2.9" evidence="1"/>
<dbReference type="InterPro" id="IPR017939">
    <property type="entry name" value="G-Glutamylcylcotransferase"/>
</dbReference>
<dbReference type="InterPro" id="IPR036568">
    <property type="entry name" value="GGCT-like_sf"/>
</dbReference>